<evidence type="ECO:0000313" key="3">
    <source>
        <dbReference type="Proteomes" id="UP000799118"/>
    </source>
</evidence>
<keyword evidence="3" id="KW-1185">Reference proteome</keyword>
<feature type="transmembrane region" description="Helical" evidence="1">
    <location>
        <begin position="259"/>
        <end position="280"/>
    </location>
</feature>
<proteinExistence type="predicted"/>
<feature type="transmembrane region" description="Helical" evidence="1">
    <location>
        <begin position="220"/>
        <end position="244"/>
    </location>
</feature>
<feature type="transmembrane region" description="Helical" evidence="1">
    <location>
        <begin position="101"/>
        <end position="126"/>
    </location>
</feature>
<keyword evidence="1" id="KW-0812">Transmembrane</keyword>
<dbReference type="Proteomes" id="UP000799118">
    <property type="component" value="Unassembled WGS sequence"/>
</dbReference>
<protein>
    <submittedName>
        <fullName evidence="2">Uncharacterized protein</fullName>
    </submittedName>
</protein>
<reference evidence="2" key="1">
    <citation type="journal article" date="2019" name="Environ. Microbiol.">
        <title>Fungal ecological strategies reflected in gene transcription - a case study of two litter decomposers.</title>
        <authorList>
            <person name="Barbi F."/>
            <person name="Kohler A."/>
            <person name="Barry K."/>
            <person name="Baskaran P."/>
            <person name="Daum C."/>
            <person name="Fauchery L."/>
            <person name="Ihrmark K."/>
            <person name="Kuo A."/>
            <person name="LaButti K."/>
            <person name="Lipzen A."/>
            <person name="Morin E."/>
            <person name="Grigoriev I.V."/>
            <person name="Henrissat B."/>
            <person name="Lindahl B."/>
            <person name="Martin F."/>
        </authorList>
    </citation>
    <scope>NUCLEOTIDE SEQUENCE</scope>
    <source>
        <strain evidence="2">JB14</strain>
    </source>
</reference>
<feature type="transmembrane region" description="Helical" evidence="1">
    <location>
        <begin position="138"/>
        <end position="156"/>
    </location>
</feature>
<feature type="transmembrane region" description="Helical" evidence="1">
    <location>
        <begin position="176"/>
        <end position="200"/>
    </location>
</feature>
<evidence type="ECO:0000313" key="2">
    <source>
        <dbReference type="EMBL" id="KAE9393712.1"/>
    </source>
</evidence>
<dbReference type="AlphaFoldDB" id="A0A6A4H686"/>
<accession>A0A6A4H686</accession>
<sequence length="312" mass="34488">MTPEEAEQIASAGLDQFRNVYVLIFIWSLIGVYLVTFAIGMHIIIHKENRHRAHAIVIIFLLTAFVFTFMFACQETVASLINLKFGPIMSPGDIEASGPQSAFIVASILSSWSGNVIFCIADAFIVWRAWSVWLESRVIKFTLIILLTIDIAINIVDGIADTQADKATGPVSTVALDWAIIVTNLGVNIVATLLIAYRAWIHHKSIRMISRTRKTQVEEILLLFVESGAIFAVVQILTIIISILDAKVPFFSPVDDADVLILVLYQYAAAINPVALIILIQTGNTYEQSLHLPDELPSIAETEADLIQVIIE</sequence>
<gene>
    <name evidence="2" type="ORF">BT96DRAFT_1022899</name>
</gene>
<dbReference type="OrthoDB" id="2757163at2759"/>
<feature type="transmembrane region" description="Helical" evidence="1">
    <location>
        <begin position="57"/>
        <end position="81"/>
    </location>
</feature>
<keyword evidence="1" id="KW-0472">Membrane</keyword>
<keyword evidence="1" id="KW-1133">Transmembrane helix</keyword>
<evidence type="ECO:0000256" key="1">
    <source>
        <dbReference type="SAM" id="Phobius"/>
    </source>
</evidence>
<name>A0A6A4H686_9AGAR</name>
<organism evidence="2 3">
    <name type="scientific">Gymnopus androsaceus JB14</name>
    <dbReference type="NCBI Taxonomy" id="1447944"/>
    <lineage>
        <taxon>Eukaryota</taxon>
        <taxon>Fungi</taxon>
        <taxon>Dikarya</taxon>
        <taxon>Basidiomycota</taxon>
        <taxon>Agaricomycotina</taxon>
        <taxon>Agaricomycetes</taxon>
        <taxon>Agaricomycetidae</taxon>
        <taxon>Agaricales</taxon>
        <taxon>Marasmiineae</taxon>
        <taxon>Omphalotaceae</taxon>
        <taxon>Gymnopus</taxon>
    </lineage>
</organism>
<feature type="transmembrane region" description="Helical" evidence="1">
    <location>
        <begin position="20"/>
        <end position="45"/>
    </location>
</feature>
<dbReference type="EMBL" id="ML769566">
    <property type="protein sequence ID" value="KAE9393712.1"/>
    <property type="molecule type" value="Genomic_DNA"/>
</dbReference>